<dbReference type="GO" id="GO:0015179">
    <property type="term" value="F:L-amino acid transmembrane transporter activity"/>
    <property type="evidence" value="ECO:0007669"/>
    <property type="project" value="TreeGrafter"/>
</dbReference>
<dbReference type="PANTHER" id="PTHR11785:SF512">
    <property type="entry name" value="SOBREMESA, ISOFORM B"/>
    <property type="match status" value="1"/>
</dbReference>
<keyword evidence="2 5" id="KW-0812">Transmembrane</keyword>
<dbReference type="EMBL" id="UINC01185192">
    <property type="protein sequence ID" value="SVD96773.1"/>
    <property type="molecule type" value="Genomic_DNA"/>
</dbReference>
<gene>
    <name evidence="7" type="ORF">METZ01_LOCUS449627</name>
</gene>
<dbReference type="Pfam" id="PF00324">
    <property type="entry name" value="AA_permease"/>
    <property type="match status" value="1"/>
</dbReference>
<dbReference type="Gene3D" id="1.20.1740.10">
    <property type="entry name" value="Amino acid/polyamine transporter I"/>
    <property type="match status" value="1"/>
</dbReference>
<proteinExistence type="predicted"/>
<evidence type="ECO:0000259" key="6">
    <source>
        <dbReference type="Pfam" id="PF00324"/>
    </source>
</evidence>
<dbReference type="PANTHER" id="PTHR11785">
    <property type="entry name" value="AMINO ACID TRANSPORTER"/>
    <property type="match status" value="1"/>
</dbReference>
<name>A0A382ZMY1_9ZZZZ</name>
<keyword evidence="3 5" id="KW-1133">Transmembrane helix</keyword>
<dbReference type="InterPro" id="IPR050598">
    <property type="entry name" value="AminoAcid_Transporter"/>
</dbReference>
<evidence type="ECO:0000256" key="2">
    <source>
        <dbReference type="ARBA" id="ARBA00022692"/>
    </source>
</evidence>
<dbReference type="AlphaFoldDB" id="A0A382ZMY1"/>
<evidence type="ECO:0000256" key="1">
    <source>
        <dbReference type="ARBA" id="ARBA00004141"/>
    </source>
</evidence>
<dbReference type="GO" id="GO:0016020">
    <property type="term" value="C:membrane"/>
    <property type="evidence" value="ECO:0007669"/>
    <property type="project" value="UniProtKB-SubCell"/>
</dbReference>
<evidence type="ECO:0000256" key="5">
    <source>
        <dbReference type="SAM" id="Phobius"/>
    </source>
</evidence>
<accession>A0A382ZMY1</accession>
<evidence type="ECO:0000256" key="4">
    <source>
        <dbReference type="ARBA" id="ARBA00023136"/>
    </source>
</evidence>
<feature type="non-terminal residue" evidence="7">
    <location>
        <position position="94"/>
    </location>
</feature>
<protein>
    <recommendedName>
        <fullName evidence="6">Amino acid permease/ SLC12A domain-containing protein</fullName>
    </recommendedName>
</protein>
<feature type="transmembrane region" description="Helical" evidence="5">
    <location>
        <begin position="44"/>
        <end position="68"/>
    </location>
</feature>
<sequence length="94" mass="10003">MTQQTPVRSLPSRFVLVVTIGGVIGLGILRGPGEIAEVVREPSLYLGLWLLGGLFVLLSTVVGAELLAMTPRSGGTYSLIRRAYGPYAGFVIGW</sequence>
<evidence type="ECO:0000256" key="3">
    <source>
        <dbReference type="ARBA" id="ARBA00022989"/>
    </source>
</evidence>
<organism evidence="7">
    <name type="scientific">marine metagenome</name>
    <dbReference type="NCBI Taxonomy" id="408172"/>
    <lineage>
        <taxon>unclassified sequences</taxon>
        <taxon>metagenomes</taxon>
        <taxon>ecological metagenomes</taxon>
    </lineage>
</organism>
<keyword evidence="4 5" id="KW-0472">Membrane</keyword>
<feature type="domain" description="Amino acid permease/ SLC12A" evidence="6">
    <location>
        <begin position="15"/>
        <end position="94"/>
    </location>
</feature>
<evidence type="ECO:0000313" key="7">
    <source>
        <dbReference type="EMBL" id="SVD96773.1"/>
    </source>
</evidence>
<dbReference type="InterPro" id="IPR004841">
    <property type="entry name" value="AA-permease/SLC12A_dom"/>
</dbReference>
<feature type="transmembrane region" description="Helical" evidence="5">
    <location>
        <begin position="12"/>
        <end position="32"/>
    </location>
</feature>
<comment type="subcellular location">
    <subcellularLocation>
        <location evidence="1">Membrane</location>
        <topology evidence="1">Multi-pass membrane protein</topology>
    </subcellularLocation>
</comment>
<reference evidence="7" key="1">
    <citation type="submission" date="2018-05" db="EMBL/GenBank/DDBJ databases">
        <authorList>
            <person name="Lanie J.A."/>
            <person name="Ng W.-L."/>
            <person name="Kazmierczak K.M."/>
            <person name="Andrzejewski T.M."/>
            <person name="Davidsen T.M."/>
            <person name="Wayne K.J."/>
            <person name="Tettelin H."/>
            <person name="Glass J.I."/>
            <person name="Rusch D."/>
            <person name="Podicherti R."/>
            <person name="Tsui H.-C.T."/>
            <person name="Winkler M.E."/>
        </authorList>
    </citation>
    <scope>NUCLEOTIDE SEQUENCE</scope>
</reference>